<evidence type="ECO:0000313" key="3">
    <source>
        <dbReference type="Proteomes" id="UP000009170"/>
    </source>
</evidence>
<accession>A0A454XI92</accession>
<dbReference type="InParanoid" id="A0A090MC26"/>
<gene>
    <name evidence="2" type="ORF">BE221DRAFT_63719</name>
    <name evidence="1" type="ORF">OT_ostta02g03580</name>
</gene>
<name>A0A090MC26_OSTTA</name>
<proteinExistence type="predicted"/>
<reference evidence="1" key="2">
    <citation type="journal article" date="2014" name="BMC Genomics">
        <title>An improved genome of the model marine alga Ostreococcus tauri unfolds by assessing Illumina de novo assemblies.</title>
        <authorList>
            <person name="Blanc-Mathieu R."/>
            <person name="Verhelst B."/>
            <person name="Derelle E."/>
            <person name="Rombauts S."/>
            <person name="Bouget F.Y."/>
            <person name="Carre I."/>
            <person name="Chateau A."/>
            <person name="Eyre-Walker A."/>
            <person name="Grimsley N."/>
            <person name="Moreau H."/>
            <person name="Piegu B."/>
            <person name="Rivals E."/>
            <person name="Schackwitz W."/>
            <person name="Van de Peer Y."/>
            <person name="Piganeau G."/>
        </authorList>
    </citation>
    <scope>NUCLEOTIDE SEQUENCE</scope>
    <source>
        <strain evidence="1">RCC4221</strain>
    </source>
</reference>
<dbReference type="EMBL" id="CAID01000002">
    <property type="protein sequence ID" value="CEG01129.1"/>
    <property type="molecule type" value="Genomic_DNA"/>
</dbReference>
<dbReference type="Proteomes" id="UP000009170">
    <property type="component" value="Unassembled WGS sequence"/>
</dbReference>
<dbReference type="EMBL" id="KZ155839">
    <property type="protein sequence ID" value="OUS42206.1"/>
    <property type="molecule type" value="Genomic_DNA"/>
</dbReference>
<reference evidence="1 3" key="1">
    <citation type="journal article" date="2006" name="Proc. Natl. Acad. Sci. U.S.A.">
        <title>Genome analysis of the smallest free-living eukaryote Ostreococcus tauri unveils many unique features.</title>
        <authorList>
            <person name="Derelle E."/>
            <person name="Ferraz C."/>
            <person name="Rombauts S."/>
            <person name="Rouze P."/>
            <person name="Worden A.Z."/>
            <person name="Robbens S."/>
            <person name="Partensky F."/>
            <person name="Degroeve S."/>
            <person name="Echeynie S."/>
            <person name="Cooke R."/>
            <person name="Saeys Y."/>
            <person name="Wuyts J."/>
            <person name="Jabbari K."/>
            <person name="Bowler C."/>
            <person name="Panaud O."/>
            <person name="Piegu B."/>
            <person name="Ball S.G."/>
            <person name="Ral J.-P."/>
            <person name="Bouget F.-Y."/>
            <person name="Piganeau G."/>
            <person name="De Baets B."/>
            <person name="Picard A."/>
            <person name="Delseny M."/>
            <person name="Demaille J."/>
            <person name="Van de Peer Y."/>
            <person name="Moreau H."/>
        </authorList>
    </citation>
    <scope>NUCLEOTIDE SEQUENCE [LARGE SCALE GENOMIC DNA]</scope>
    <source>
        <strain evidence="1 3">OTTH0595</strain>
    </source>
</reference>
<dbReference type="AlphaFoldDB" id="A0A090MC26"/>
<evidence type="ECO:0000313" key="2">
    <source>
        <dbReference type="EMBL" id="OUS42206.1"/>
    </source>
</evidence>
<keyword evidence="3" id="KW-1185">Reference proteome</keyword>
<organism evidence="1 3">
    <name type="scientific">Ostreococcus tauri</name>
    <name type="common">Marine green alga</name>
    <dbReference type="NCBI Taxonomy" id="70448"/>
    <lineage>
        <taxon>Eukaryota</taxon>
        <taxon>Viridiplantae</taxon>
        <taxon>Chlorophyta</taxon>
        <taxon>Mamiellophyceae</taxon>
        <taxon>Mamiellales</taxon>
        <taxon>Bathycoccaceae</taxon>
        <taxon>Ostreococcus</taxon>
    </lineage>
</organism>
<accession>A0A090MC26</accession>
<accession>A0A1Y5HY46</accession>
<sequence>MPRSATYETVYPITAEQYYDLMLSRSFQRDVHVHGLRMSRWEAEDVHDGSRSCSRTVYSEPRLNLPKWLARVARKSQAYTEYSRFDREALRRTTRVVPKYAANMMEMSVEERYVDQATTPRGERLCVVYSTVRVRAKARLFRNMFEKWLLEQSALKVGQRDGYVLNALKERSLADLMGQADEETDGVVDGEGFDTKDTKDRCALVRTVVATAFIAAAQFFARELKARERRNSNRR</sequence>
<protein>
    <submittedName>
        <fullName evidence="1">Unnamed product</fullName>
    </submittedName>
</protein>
<dbReference type="OrthoDB" id="67700at2759"/>
<evidence type="ECO:0000313" key="1">
    <source>
        <dbReference type="EMBL" id="CEG01129.1"/>
    </source>
</evidence>
<dbReference type="Proteomes" id="UP000195557">
    <property type="component" value="Unassembled WGS sequence"/>
</dbReference>
<reference evidence="2" key="3">
    <citation type="submission" date="2017-04" db="EMBL/GenBank/DDBJ databases">
        <title>Population genomics of picophytoplankton unveils novel chromosome hypervariability.</title>
        <authorList>
            <consortium name="DOE Joint Genome Institute"/>
            <person name="Blanc-Mathieu R."/>
            <person name="Krasovec M."/>
            <person name="Hebrard M."/>
            <person name="Yau S."/>
            <person name="Desgranges E."/>
            <person name="Martin J."/>
            <person name="Schackwitz W."/>
            <person name="Kuo A."/>
            <person name="Salin G."/>
            <person name="Donnadieu C."/>
            <person name="Desdevises Y."/>
            <person name="Sanchez-Ferandin S."/>
            <person name="Moreau H."/>
            <person name="Rivals E."/>
            <person name="Grigoriev I.V."/>
            <person name="Grimsley N."/>
            <person name="Eyre-Walker A."/>
            <person name="Piganeau G."/>
        </authorList>
    </citation>
    <scope>NUCLEOTIDE SEQUENCE [LARGE SCALE GENOMIC DNA]</scope>
    <source>
        <strain evidence="2">RCC 1115</strain>
    </source>
</reference>